<protein>
    <submittedName>
        <fullName evidence="1">Uncharacterized protein</fullName>
    </submittedName>
</protein>
<gene>
    <name evidence="1" type="ORF">KIPB_001440</name>
</gene>
<sequence>MSDPTMLTVPCRVGKMSKDLRLWCQPSQRRRLLLTCPSEPLLLFYSDVTDETFVQMSEKLSIQVRQ</sequence>
<comment type="caution">
    <text evidence="1">The sequence shown here is derived from an EMBL/GenBank/DDBJ whole genome shotgun (WGS) entry which is preliminary data.</text>
</comment>
<dbReference type="Proteomes" id="UP000265618">
    <property type="component" value="Unassembled WGS sequence"/>
</dbReference>
<keyword evidence="2" id="KW-1185">Reference proteome</keyword>
<name>A0A391NIR1_9EUKA</name>
<dbReference type="EMBL" id="BDIP01000204">
    <property type="protein sequence ID" value="GCA62131.1"/>
    <property type="molecule type" value="Genomic_DNA"/>
</dbReference>
<organism evidence="1 2">
    <name type="scientific">Kipferlia bialata</name>
    <dbReference type="NCBI Taxonomy" id="797122"/>
    <lineage>
        <taxon>Eukaryota</taxon>
        <taxon>Metamonada</taxon>
        <taxon>Carpediemonas-like organisms</taxon>
        <taxon>Kipferlia</taxon>
    </lineage>
</organism>
<evidence type="ECO:0000313" key="1">
    <source>
        <dbReference type="EMBL" id="GCA62131.1"/>
    </source>
</evidence>
<evidence type="ECO:0000313" key="2">
    <source>
        <dbReference type="Proteomes" id="UP000265618"/>
    </source>
</evidence>
<reference evidence="1 2" key="1">
    <citation type="journal article" date="2018" name="PLoS ONE">
        <title>The draft genome of Kipferlia bialata reveals reductive genome evolution in fornicate parasites.</title>
        <authorList>
            <person name="Tanifuji G."/>
            <person name="Takabayashi S."/>
            <person name="Kume K."/>
            <person name="Takagi M."/>
            <person name="Nakayama T."/>
            <person name="Kamikawa R."/>
            <person name="Inagaki Y."/>
            <person name="Hashimoto T."/>
        </authorList>
    </citation>
    <scope>NUCLEOTIDE SEQUENCE [LARGE SCALE GENOMIC DNA]</scope>
    <source>
        <strain evidence="1">NY0173</strain>
    </source>
</reference>
<accession>A0A391NIR1</accession>
<proteinExistence type="predicted"/>
<dbReference type="AlphaFoldDB" id="A0A391NIR1"/>